<comment type="caution">
    <text evidence="2">The sequence shown here is derived from an EMBL/GenBank/DDBJ whole genome shotgun (WGS) entry which is preliminary data.</text>
</comment>
<feature type="compositionally biased region" description="Low complexity" evidence="1">
    <location>
        <begin position="345"/>
        <end position="358"/>
    </location>
</feature>
<feature type="region of interest" description="Disordered" evidence="1">
    <location>
        <begin position="334"/>
        <end position="403"/>
    </location>
</feature>
<reference evidence="2" key="1">
    <citation type="submission" date="2021-06" db="EMBL/GenBank/DDBJ databases">
        <authorList>
            <person name="Kallberg Y."/>
            <person name="Tangrot J."/>
            <person name="Rosling A."/>
        </authorList>
    </citation>
    <scope>NUCLEOTIDE SEQUENCE</scope>
    <source>
        <strain evidence="2">IN212</strain>
    </source>
</reference>
<feature type="compositionally biased region" description="Acidic residues" evidence="1">
    <location>
        <begin position="227"/>
        <end position="243"/>
    </location>
</feature>
<gene>
    <name evidence="2" type="ORF">RFULGI_LOCUS13720</name>
</gene>
<evidence type="ECO:0000313" key="2">
    <source>
        <dbReference type="EMBL" id="CAG8752773.1"/>
    </source>
</evidence>
<feature type="non-terminal residue" evidence="2">
    <location>
        <position position="456"/>
    </location>
</feature>
<dbReference type="PANTHER" id="PTHR14918:SF3">
    <property type="entry name" value="KICSTOR COMPLEX PROTEIN SZT2"/>
    <property type="match status" value="1"/>
</dbReference>
<dbReference type="GO" id="GO:0005777">
    <property type="term" value="C:peroxisome"/>
    <property type="evidence" value="ECO:0007669"/>
    <property type="project" value="InterPro"/>
</dbReference>
<dbReference type="AlphaFoldDB" id="A0A9N9IV08"/>
<dbReference type="PANTHER" id="PTHR14918">
    <property type="entry name" value="KICSTOR COMPLEX PROTEIN SZT2"/>
    <property type="match status" value="1"/>
</dbReference>
<feature type="non-terminal residue" evidence="2">
    <location>
        <position position="1"/>
    </location>
</feature>
<evidence type="ECO:0000313" key="3">
    <source>
        <dbReference type="Proteomes" id="UP000789396"/>
    </source>
</evidence>
<dbReference type="Proteomes" id="UP000789396">
    <property type="component" value="Unassembled WGS sequence"/>
</dbReference>
<evidence type="ECO:0000256" key="1">
    <source>
        <dbReference type="SAM" id="MobiDB-lite"/>
    </source>
</evidence>
<sequence length="456" mass="51601">KKEALNETQSRIDWLTKEEIMHMLLKSQSVDRSVLSFVQTQLRNKNPFVDFPTTFNVPLSFVRRKHGKHGHELFLEALSKADMRPFTLNQVEDCFYISEDDEIGEPLVSTDGRCETSPVFGTAPDDGLGISIGFPDEDDDMQDLDSKPVKRNVVHKQLFWLLFIPQETSIQMYFYSQAVSQVKRSNIIKHVRNCIIQASERVNRIILLTDLNNTHNCSKYLVRPDPDDSSDSESSPEDNDLSSEDNYLVDVLSKTQNDDGQNNVSKKFKVGQFECPLVYRQTFPLHWRLKPNNAINGIESSVLNSFAVNNRKHMFVYAKESSIVYIKISEVGPDDKIDDASRSTNSSQNINSINAIQSETSSVNAAEDFRRSPSSKSGSSPKTTTTLSPGSKKPSSQQRISESRELVVEVFGIDPPGKEITEELMDLLETRLMTNITLTAMSTFLVRNPKFNPTRE</sequence>
<accession>A0A9N9IV08</accession>
<proteinExistence type="predicted"/>
<keyword evidence="3" id="KW-1185">Reference proteome</keyword>
<dbReference type="InterPro" id="IPR033228">
    <property type="entry name" value="SZT2"/>
</dbReference>
<dbReference type="EMBL" id="CAJVPZ010037113">
    <property type="protein sequence ID" value="CAG8752773.1"/>
    <property type="molecule type" value="Genomic_DNA"/>
</dbReference>
<feature type="region of interest" description="Disordered" evidence="1">
    <location>
        <begin position="222"/>
        <end position="243"/>
    </location>
</feature>
<organism evidence="2 3">
    <name type="scientific">Racocetra fulgida</name>
    <dbReference type="NCBI Taxonomy" id="60492"/>
    <lineage>
        <taxon>Eukaryota</taxon>
        <taxon>Fungi</taxon>
        <taxon>Fungi incertae sedis</taxon>
        <taxon>Mucoromycota</taxon>
        <taxon>Glomeromycotina</taxon>
        <taxon>Glomeromycetes</taxon>
        <taxon>Diversisporales</taxon>
        <taxon>Gigasporaceae</taxon>
        <taxon>Racocetra</taxon>
    </lineage>
</organism>
<protein>
    <submittedName>
        <fullName evidence="2">2302_t:CDS:1</fullName>
    </submittedName>
</protein>
<name>A0A9N9IV08_9GLOM</name>
<dbReference type="OrthoDB" id="43547at2759"/>
<feature type="compositionally biased region" description="Low complexity" evidence="1">
    <location>
        <begin position="372"/>
        <end position="396"/>
    </location>
</feature>